<dbReference type="Proteomes" id="UP000823775">
    <property type="component" value="Unassembled WGS sequence"/>
</dbReference>
<comment type="similarity">
    <text evidence="1">Belongs to the GST superfamily.</text>
</comment>
<organism evidence="2 3">
    <name type="scientific">Datura stramonium</name>
    <name type="common">Jimsonweed</name>
    <name type="synonym">Common thornapple</name>
    <dbReference type="NCBI Taxonomy" id="4076"/>
    <lineage>
        <taxon>Eukaryota</taxon>
        <taxon>Viridiplantae</taxon>
        <taxon>Streptophyta</taxon>
        <taxon>Embryophyta</taxon>
        <taxon>Tracheophyta</taxon>
        <taxon>Spermatophyta</taxon>
        <taxon>Magnoliopsida</taxon>
        <taxon>eudicotyledons</taxon>
        <taxon>Gunneridae</taxon>
        <taxon>Pentapetalae</taxon>
        <taxon>asterids</taxon>
        <taxon>lamiids</taxon>
        <taxon>Solanales</taxon>
        <taxon>Solanaceae</taxon>
        <taxon>Solanoideae</taxon>
        <taxon>Datureae</taxon>
        <taxon>Datura</taxon>
    </lineage>
</organism>
<comment type="subcellular location">
    <subcellularLocation>
        <location evidence="1">Cytoplasm</location>
        <location evidence="1">Cytosol</location>
    </subcellularLocation>
</comment>
<protein>
    <recommendedName>
        <fullName evidence="1">Glutathione S-transferase</fullName>
        <ecNumber evidence="1">2.5.1.18</ecNumber>
    </recommendedName>
</protein>
<evidence type="ECO:0000256" key="1">
    <source>
        <dbReference type="RuleBase" id="RU369102"/>
    </source>
</evidence>
<proteinExistence type="inferred from homology"/>
<keyword evidence="1" id="KW-0963">Cytoplasm</keyword>
<dbReference type="Gene3D" id="1.20.1050.10">
    <property type="match status" value="1"/>
</dbReference>
<dbReference type="Gene3D" id="3.40.30.10">
    <property type="entry name" value="Glutaredoxin"/>
    <property type="match status" value="1"/>
</dbReference>
<gene>
    <name evidence="2" type="primary">GST5_9</name>
    <name evidence="2" type="ORF">HAX54_045509</name>
</gene>
<keyword evidence="1" id="KW-0808">Transferase</keyword>
<dbReference type="InterPro" id="IPR045073">
    <property type="entry name" value="Omega/Tau-like"/>
</dbReference>
<evidence type="ECO:0000313" key="2">
    <source>
        <dbReference type="EMBL" id="MCE3049675.1"/>
    </source>
</evidence>
<dbReference type="PANTHER" id="PTHR11260">
    <property type="entry name" value="GLUTATHIONE S-TRANSFERASE, GST, SUPERFAMILY, GST DOMAIN CONTAINING"/>
    <property type="match status" value="1"/>
</dbReference>
<name>A0ABS8WJR3_DATST</name>
<dbReference type="PANTHER" id="PTHR11260:SF726">
    <property type="entry name" value="GLUTATHIONE S-TRANSFERASE PARC-RELATED"/>
    <property type="match status" value="1"/>
</dbReference>
<keyword evidence="3" id="KW-1185">Reference proteome</keyword>
<comment type="function">
    <text evidence="1">Is involved in the conjugation of reduced glutathione to a wide number of exogenous and endogenous hydrophobic electrophiles.</text>
</comment>
<comment type="caution">
    <text evidence="2">The sequence shown here is derived from an EMBL/GenBank/DDBJ whole genome shotgun (WGS) entry which is preliminary data.</text>
</comment>
<accession>A0ABS8WJR3</accession>
<evidence type="ECO:0000313" key="3">
    <source>
        <dbReference type="Proteomes" id="UP000823775"/>
    </source>
</evidence>
<reference evidence="2 3" key="1">
    <citation type="journal article" date="2021" name="BMC Genomics">
        <title>Datura genome reveals duplications of psychoactive alkaloid biosynthetic genes and high mutation rate following tissue culture.</title>
        <authorList>
            <person name="Rajewski A."/>
            <person name="Carter-House D."/>
            <person name="Stajich J."/>
            <person name="Litt A."/>
        </authorList>
    </citation>
    <scope>NUCLEOTIDE SEQUENCE [LARGE SCALE GENOMIC DNA]</scope>
    <source>
        <strain evidence="2">AR-01</strain>
    </source>
</reference>
<dbReference type="EC" id="2.5.1.18" evidence="1"/>
<dbReference type="InterPro" id="IPR036282">
    <property type="entry name" value="Glutathione-S-Trfase_C_sf"/>
</dbReference>
<sequence length="195" mass="22102">MANNEVILLILRQHMFGVRPQIVAIHEKEVKYEYREEPMTHKSPLLLGDETPIHKKIPNLDSQWKPICESKGLQLSTLTKSGKTKPLCCLPILMTEHKLGSGLTTLTRSLRSYSLLHKLLPLPQMLKWVYDPSRKIWATKGEEQEAAKKEFIEILKVLEGALGEKSFFEDNFVCGYCSLGSTAGFMPMRLMATSA</sequence>
<dbReference type="EMBL" id="JACEIK010007058">
    <property type="protein sequence ID" value="MCE3049675.1"/>
    <property type="molecule type" value="Genomic_DNA"/>
</dbReference>
<comment type="catalytic activity">
    <reaction evidence="1">
        <text>RX + glutathione = an S-substituted glutathione + a halide anion + H(+)</text>
        <dbReference type="Rhea" id="RHEA:16437"/>
        <dbReference type="ChEBI" id="CHEBI:15378"/>
        <dbReference type="ChEBI" id="CHEBI:16042"/>
        <dbReference type="ChEBI" id="CHEBI:17792"/>
        <dbReference type="ChEBI" id="CHEBI:57925"/>
        <dbReference type="ChEBI" id="CHEBI:90779"/>
        <dbReference type="EC" id="2.5.1.18"/>
    </reaction>
</comment>
<dbReference type="SUPFAM" id="SSF47616">
    <property type="entry name" value="GST C-terminal domain-like"/>
    <property type="match status" value="1"/>
</dbReference>